<dbReference type="RefSeq" id="WP_108958898.1">
    <property type="nucleotide sequence ID" value="NZ_BFAZ01000005.1"/>
</dbReference>
<dbReference type="Gene3D" id="1.10.10.60">
    <property type="entry name" value="Homeodomain-like"/>
    <property type="match status" value="1"/>
</dbReference>
<dbReference type="InterPro" id="IPR009057">
    <property type="entry name" value="Homeodomain-like_sf"/>
</dbReference>
<dbReference type="GO" id="GO:0003677">
    <property type="term" value="F:DNA binding"/>
    <property type="evidence" value="ECO:0007669"/>
    <property type="project" value="UniProtKB-UniRule"/>
</dbReference>
<evidence type="ECO:0000256" key="4">
    <source>
        <dbReference type="ARBA" id="ARBA00023125"/>
    </source>
</evidence>
<dbReference type="InterPro" id="IPR004111">
    <property type="entry name" value="Repressor_TetR_C"/>
</dbReference>
<evidence type="ECO:0000256" key="3">
    <source>
        <dbReference type="ARBA" id="ARBA00023015"/>
    </source>
</evidence>
<dbReference type="PROSITE" id="PS50977">
    <property type="entry name" value="HTH_TETR_2"/>
    <property type="match status" value="1"/>
</dbReference>
<dbReference type="SUPFAM" id="SSF46689">
    <property type="entry name" value="Homeodomain-like"/>
    <property type="match status" value="1"/>
</dbReference>
<dbReference type="Pfam" id="PF02909">
    <property type="entry name" value="TetR_C_1"/>
    <property type="match status" value="1"/>
</dbReference>
<organism evidence="8 9">
    <name type="scientific">Leptospira ellinghausenii</name>
    <dbReference type="NCBI Taxonomy" id="1917822"/>
    <lineage>
        <taxon>Bacteria</taxon>
        <taxon>Pseudomonadati</taxon>
        <taxon>Spirochaetota</taxon>
        <taxon>Spirochaetia</taxon>
        <taxon>Leptospirales</taxon>
        <taxon>Leptospiraceae</taxon>
        <taxon>Leptospira</taxon>
    </lineage>
</organism>
<dbReference type="OrthoDB" id="166040at2"/>
<evidence type="ECO:0000259" key="7">
    <source>
        <dbReference type="PROSITE" id="PS50977"/>
    </source>
</evidence>
<protein>
    <submittedName>
        <fullName evidence="8">AcrR family transcriptional regulator</fullName>
    </submittedName>
</protein>
<feature type="domain" description="HTH tetR-type" evidence="7">
    <location>
        <begin position="13"/>
        <end position="73"/>
    </location>
</feature>
<keyword evidence="4 6" id="KW-0238">DNA-binding</keyword>
<dbReference type="EMBL" id="BFAZ01000005">
    <property type="protein sequence ID" value="GBF41743.1"/>
    <property type="molecule type" value="Genomic_DNA"/>
</dbReference>
<sequence length="220" mass="25251">MAFQKKIQKPKKSLSKELLIETSISFADKKGINSLSMRNLATLLGVEAMSLYNHIQNKDELLDGMVENCVKHFAFPKVGGNWRREMKKRANSVRKILLLHPWLTMLLVSRVNVGENLLQYFNDTLGCLVEAGFSYKQADQMIIAIDAHIYGFTLQELNFPFKIEEYSEKASEYLPMISKDQLPYFYQLTKAVATKKYNGKHNFEFGLDLILDGFNPDPKS</sequence>
<evidence type="ECO:0000256" key="5">
    <source>
        <dbReference type="ARBA" id="ARBA00023163"/>
    </source>
</evidence>
<evidence type="ECO:0000256" key="6">
    <source>
        <dbReference type="PROSITE-ProRule" id="PRU00335"/>
    </source>
</evidence>
<evidence type="ECO:0000313" key="8">
    <source>
        <dbReference type="EMBL" id="GBF41743.1"/>
    </source>
</evidence>
<evidence type="ECO:0000256" key="2">
    <source>
        <dbReference type="ARBA" id="ARBA00022491"/>
    </source>
</evidence>
<name>A0A2P2DAU9_9LEPT</name>
<dbReference type="InterPro" id="IPR001647">
    <property type="entry name" value="HTH_TetR"/>
</dbReference>
<feature type="DNA-binding region" description="H-T-H motif" evidence="6">
    <location>
        <begin position="36"/>
        <end position="55"/>
    </location>
</feature>
<keyword evidence="9" id="KW-1185">Reference proteome</keyword>
<proteinExistence type="predicted"/>
<reference evidence="9" key="1">
    <citation type="journal article" date="2019" name="Microbiol. Immunol.">
        <title>Molecular and phenotypic characterization of Leptospira johnsonii sp. nov., Leptospira ellinghausenii sp. nov. and Leptospira ryugenii sp. nov. isolated from soil and water in Japan.</title>
        <authorList>
            <person name="Masuzawa T."/>
            <person name="Saito M."/>
            <person name="Nakao R."/>
            <person name="Nikaido Y."/>
            <person name="Matsumoto M."/>
            <person name="Ogawa M."/>
            <person name="Yokoyama M."/>
            <person name="Hidaka Y."/>
            <person name="Tomita J."/>
            <person name="Sakakibara K."/>
            <person name="Suzuki K."/>
            <person name="Yasuda S."/>
            <person name="Sato H."/>
            <person name="Yamaguchi M."/>
            <person name="Yoshida S.I."/>
            <person name="Koizumi N."/>
            <person name="Kawamura Y."/>
        </authorList>
    </citation>
    <scope>NUCLEOTIDE SEQUENCE [LARGE SCALE GENOMIC DNA]</scope>
    <source>
        <strain evidence="9">E18</strain>
    </source>
</reference>
<accession>A0A2P2DAU9</accession>
<dbReference type="GO" id="GO:0045892">
    <property type="term" value="P:negative regulation of DNA-templated transcription"/>
    <property type="evidence" value="ECO:0007669"/>
    <property type="project" value="InterPro"/>
</dbReference>
<dbReference type="SUPFAM" id="SSF48498">
    <property type="entry name" value="Tetracyclin repressor-like, C-terminal domain"/>
    <property type="match status" value="1"/>
</dbReference>
<evidence type="ECO:0000313" key="9">
    <source>
        <dbReference type="Proteomes" id="UP000245206"/>
    </source>
</evidence>
<comment type="caution">
    <text evidence="8">The sequence shown here is derived from an EMBL/GenBank/DDBJ whole genome shotgun (WGS) entry which is preliminary data.</text>
</comment>
<keyword evidence="2" id="KW-0678">Repressor</keyword>
<dbReference type="AlphaFoldDB" id="A0A2P2DAU9"/>
<gene>
    <name evidence="8" type="ORF">LPTSP2_10240</name>
</gene>
<dbReference type="PRINTS" id="PR00400">
    <property type="entry name" value="TETREPRESSOR"/>
</dbReference>
<keyword evidence="5" id="KW-0804">Transcription</keyword>
<dbReference type="Proteomes" id="UP000245206">
    <property type="component" value="Unassembled WGS sequence"/>
</dbReference>
<dbReference type="Gene3D" id="1.10.357.10">
    <property type="entry name" value="Tetracycline Repressor, domain 2"/>
    <property type="match status" value="1"/>
</dbReference>
<dbReference type="InterPro" id="IPR003012">
    <property type="entry name" value="Tet_transcr_reg_TetR"/>
</dbReference>
<evidence type="ECO:0000256" key="1">
    <source>
        <dbReference type="ARBA" id="ARBA00002856"/>
    </source>
</evidence>
<keyword evidence="3" id="KW-0805">Transcription regulation</keyword>
<dbReference type="InterPro" id="IPR036271">
    <property type="entry name" value="Tet_transcr_reg_TetR-rel_C_sf"/>
</dbReference>
<comment type="function">
    <text evidence="1">TetR is the repressor of the tetracycline resistance element; its N-terminal region forms a helix-turn-helix structure and binds DNA. Binding of tetracycline to TetR reduces the repressor affinity for the tetracycline resistance gene (tetA) promoter operator sites.</text>
</comment>
<dbReference type="GO" id="GO:0046677">
    <property type="term" value="P:response to antibiotic"/>
    <property type="evidence" value="ECO:0007669"/>
    <property type="project" value="InterPro"/>
</dbReference>